<evidence type="ECO:0000259" key="12">
    <source>
        <dbReference type="Pfam" id="PF13206"/>
    </source>
</evidence>
<evidence type="ECO:0000256" key="6">
    <source>
        <dbReference type="ARBA" id="ARBA00023136"/>
    </source>
</evidence>
<evidence type="ECO:0000313" key="13">
    <source>
        <dbReference type="EMBL" id="CCD16727.1"/>
    </source>
</evidence>
<sequence length="346" mass="38142">MKEMLKAVKVTMVVGVLVIGIQADVAKQLESTSSFDLLCNVMQATTGVYSALGNSQLDVVEEKVNELGLIINKVFFGSNWSGSGGGIWSLPENFTAKTPKRSAVCGSNSDSERMPSASDSMASAFLCLCVPTIKSGKDMCELHYDGNEKWSEDLNQNVKNVFRKVWDEGFDGLVIKKCDVRDSSIGDLEQERQNLEENLTKIEGELKNKAGILSEEGKECEGKFPCANVTLEPAWLKLLRTIKEITSITKPPEITQEPETEMSNFLPATQAETVYPPDPASSYVPVQAPKHETREAPQPQSQPKPNEKHHQPPPKQVEDHQVPELNETSSSLINSPNWPLWAALLT</sequence>
<evidence type="ECO:0000256" key="9">
    <source>
        <dbReference type="SAM" id="Coils"/>
    </source>
</evidence>
<name>F9WHD5_TRYCI</name>
<evidence type="ECO:0000256" key="8">
    <source>
        <dbReference type="ARBA" id="ARBA00023288"/>
    </source>
</evidence>
<evidence type="ECO:0000256" key="3">
    <source>
        <dbReference type="ARBA" id="ARBA00022475"/>
    </source>
</evidence>
<feature type="coiled-coil region" evidence="9">
    <location>
        <begin position="185"/>
        <end position="212"/>
    </location>
</feature>
<feature type="compositionally biased region" description="Polar residues" evidence="10">
    <location>
        <begin position="326"/>
        <end position="337"/>
    </location>
</feature>
<keyword evidence="6" id="KW-0472">Membrane</keyword>
<protein>
    <submittedName>
        <fullName evidence="13">Variant surface glycoprotein</fullName>
    </submittedName>
</protein>
<evidence type="ECO:0000256" key="1">
    <source>
        <dbReference type="ARBA" id="ARBA00002523"/>
    </source>
</evidence>
<gene>
    <name evidence="13" type="ORF">TCIL3000_0_16330</name>
</gene>
<comment type="subcellular location">
    <subcellularLocation>
        <location evidence="2">Cell membrane</location>
        <topology evidence="2">Lipid-anchor</topology>
        <topology evidence="2">GPI-anchor</topology>
    </subcellularLocation>
</comment>
<reference evidence="14" key="1">
    <citation type="submission" date="2011-07" db="EMBL/GenBank/DDBJ databases">
        <title>Divergent evolution of antigenic variation in African trypanosomes.</title>
        <authorList>
            <person name="Jackson A.P."/>
            <person name="Berry A."/>
            <person name="Allison H.C."/>
            <person name="Burton P."/>
            <person name="Anderson J."/>
            <person name="Aslett M."/>
            <person name="Brown R."/>
            <person name="Corton N."/>
            <person name="Harris D."/>
            <person name="Hauser H."/>
            <person name="Gamble J."/>
            <person name="Gilderthorp R."/>
            <person name="McQuillan J."/>
            <person name="Quail M.A."/>
            <person name="Sanders M."/>
            <person name="Van Tonder A."/>
            <person name="Ginger M.L."/>
            <person name="Donelson J.E."/>
            <person name="Field M.C."/>
            <person name="Barry J.D."/>
            <person name="Berriman M."/>
            <person name="Hertz-Fowler C."/>
        </authorList>
    </citation>
    <scope>NUCLEOTIDE SEQUENCE [LARGE SCALE GENOMIC DNA]</scope>
    <source>
        <strain evidence="14">IL3000</strain>
    </source>
</reference>
<organism evidence="13 14">
    <name type="scientific">Trypanosoma congolense (strain IL3000)</name>
    <dbReference type="NCBI Taxonomy" id="1068625"/>
    <lineage>
        <taxon>Eukaryota</taxon>
        <taxon>Discoba</taxon>
        <taxon>Euglenozoa</taxon>
        <taxon>Kinetoplastea</taxon>
        <taxon>Metakinetoplastina</taxon>
        <taxon>Trypanosomatida</taxon>
        <taxon>Trypanosomatidae</taxon>
        <taxon>Trypanosoma</taxon>
        <taxon>Nannomonas</taxon>
    </lineage>
</organism>
<keyword evidence="4" id="KW-0336">GPI-anchor</keyword>
<accession>F9WHD5</accession>
<keyword evidence="7" id="KW-0325">Glycoprotein</keyword>
<keyword evidence="5 11" id="KW-0732">Signal</keyword>
<feature type="compositionally biased region" description="Basic and acidic residues" evidence="10">
    <location>
        <begin position="305"/>
        <end position="322"/>
    </location>
</feature>
<keyword evidence="8" id="KW-0449">Lipoprotein</keyword>
<dbReference type="GO" id="GO:0005886">
    <property type="term" value="C:plasma membrane"/>
    <property type="evidence" value="ECO:0007669"/>
    <property type="project" value="UniProtKB-SubCell"/>
</dbReference>
<dbReference type="Pfam" id="PF13206">
    <property type="entry name" value="VSG_B"/>
    <property type="match status" value="1"/>
</dbReference>
<evidence type="ECO:0000256" key="10">
    <source>
        <dbReference type="SAM" id="MobiDB-lite"/>
    </source>
</evidence>
<comment type="function">
    <text evidence="1">VSG forms a coat on the surface of the parasite. The trypanosome evades the immune response of the host by expressing a series of antigenically distinct VSGs from an estimated 1000 VSG genes.</text>
</comment>
<proteinExistence type="predicted"/>
<dbReference type="Proteomes" id="UP000000702">
    <property type="component" value="Unassembled WGS sequence"/>
</dbReference>
<feature type="domain" description="Trypanosome variant surface glycoprotein B-type N-terminal" evidence="12">
    <location>
        <begin position="35"/>
        <end position="162"/>
    </location>
</feature>
<evidence type="ECO:0000256" key="11">
    <source>
        <dbReference type="SAM" id="SignalP"/>
    </source>
</evidence>
<dbReference type="AlphaFoldDB" id="F9WHD5"/>
<keyword evidence="14" id="KW-1185">Reference proteome</keyword>
<dbReference type="GO" id="GO:0098552">
    <property type="term" value="C:side of membrane"/>
    <property type="evidence" value="ECO:0007669"/>
    <property type="project" value="UniProtKB-KW"/>
</dbReference>
<dbReference type="EMBL" id="CAEQ01002415">
    <property type="protein sequence ID" value="CCD16727.1"/>
    <property type="molecule type" value="Genomic_DNA"/>
</dbReference>
<evidence type="ECO:0000256" key="7">
    <source>
        <dbReference type="ARBA" id="ARBA00023180"/>
    </source>
</evidence>
<evidence type="ECO:0000256" key="2">
    <source>
        <dbReference type="ARBA" id="ARBA00004609"/>
    </source>
</evidence>
<dbReference type="InterPro" id="IPR025932">
    <property type="entry name" value="Trypano_VSG_B_N_dom"/>
</dbReference>
<dbReference type="VEuPathDB" id="TriTrypDB:TcIL3000_0_16330"/>
<evidence type="ECO:0000256" key="5">
    <source>
        <dbReference type="ARBA" id="ARBA00022729"/>
    </source>
</evidence>
<reference evidence="13 14" key="2">
    <citation type="journal article" date="2012" name="Proc. Natl. Acad. Sci. U.S.A.">
        <title>Antigenic diversity is generated by distinct evolutionary mechanisms in African trypanosome species.</title>
        <authorList>
            <person name="Jackson A.P."/>
            <person name="Berry A."/>
            <person name="Aslett M."/>
            <person name="Allison H.C."/>
            <person name="Burton P."/>
            <person name="Vavrova-Anderson J."/>
            <person name="Brown R."/>
            <person name="Browne H."/>
            <person name="Corton N."/>
            <person name="Hauser H."/>
            <person name="Gamble J."/>
            <person name="Gilderthorp R."/>
            <person name="Marcello L."/>
            <person name="McQuillan J."/>
            <person name="Otto T.D."/>
            <person name="Quail M.A."/>
            <person name="Sanders M.J."/>
            <person name="van Tonder A."/>
            <person name="Ginger M.L."/>
            <person name="Field M.C."/>
            <person name="Barry J.D."/>
            <person name="Hertz-Fowler C."/>
            <person name="Berriman M."/>
        </authorList>
    </citation>
    <scope>NUCLEOTIDE SEQUENCE [LARGE SCALE GENOMIC DNA]</scope>
    <source>
        <strain evidence="13 14">IL3000</strain>
    </source>
</reference>
<feature type="signal peptide" evidence="11">
    <location>
        <begin position="1"/>
        <end position="23"/>
    </location>
</feature>
<evidence type="ECO:0000256" key="4">
    <source>
        <dbReference type="ARBA" id="ARBA00022622"/>
    </source>
</evidence>
<feature type="region of interest" description="Disordered" evidence="10">
    <location>
        <begin position="272"/>
        <end position="337"/>
    </location>
</feature>
<feature type="chain" id="PRO_5003389139" evidence="11">
    <location>
        <begin position="24"/>
        <end position="346"/>
    </location>
</feature>
<evidence type="ECO:0000313" key="14">
    <source>
        <dbReference type="Proteomes" id="UP000000702"/>
    </source>
</evidence>
<keyword evidence="9" id="KW-0175">Coiled coil</keyword>
<comment type="caution">
    <text evidence="13">The sequence shown here is derived from an EMBL/GenBank/DDBJ whole genome shotgun (WGS) entry which is preliminary data.</text>
</comment>
<keyword evidence="3" id="KW-1003">Cell membrane</keyword>